<comment type="caution">
    <text evidence="6">The sequence shown here is derived from an EMBL/GenBank/DDBJ whole genome shotgun (WGS) entry which is preliminary data.</text>
</comment>
<comment type="similarity">
    <text evidence="1">Belongs to the SMC family. SbcC subfamily.</text>
</comment>
<accession>A0A941E1U4</accession>
<feature type="coiled-coil region" evidence="4">
    <location>
        <begin position="253"/>
        <end position="320"/>
    </location>
</feature>
<feature type="coiled-coil region" evidence="4">
    <location>
        <begin position="610"/>
        <end position="637"/>
    </location>
</feature>
<dbReference type="InterPro" id="IPR038729">
    <property type="entry name" value="Rad50/SbcC_AAA"/>
</dbReference>
<feature type="coiled-coil region" evidence="4">
    <location>
        <begin position="673"/>
        <end position="855"/>
    </location>
</feature>
<evidence type="ECO:0000259" key="5">
    <source>
        <dbReference type="Pfam" id="PF13476"/>
    </source>
</evidence>
<feature type="coiled-coil region" evidence="4">
    <location>
        <begin position="344"/>
        <end position="436"/>
    </location>
</feature>
<gene>
    <name evidence="6" type="ORF">KCX74_19360</name>
</gene>
<evidence type="ECO:0000256" key="3">
    <source>
        <dbReference type="ARBA" id="ARBA00013368"/>
    </source>
</evidence>
<dbReference type="PANTHER" id="PTHR32114">
    <property type="entry name" value="ABC TRANSPORTER ABCH.3"/>
    <property type="match status" value="1"/>
</dbReference>
<dbReference type="RefSeq" id="WP_026682430.1">
    <property type="nucleotide sequence ID" value="NZ_CP115959.1"/>
</dbReference>
<feature type="domain" description="Rad50/SbcC-type AAA" evidence="5">
    <location>
        <begin position="5"/>
        <end position="215"/>
    </location>
</feature>
<name>A0A941E1U4_9BACI</name>
<dbReference type="Pfam" id="PF13476">
    <property type="entry name" value="AAA_23"/>
    <property type="match status" value="1"/>
</dbReference>
<dbReference type="Gene3D" id="3.40.50.300">
    <property type="entry name" value="P-loop containing nucleotide triphosphate hydrolases"/>
    <property type="match status" value="2"/>
</dbReference>
<organism evidence="6 7">
    <name type="scientific">Virgibacillus salarius</name>
    <dbReference type="NCBI Taxonomy" id="447199"/>
    <lineage>
        <taxon>Bacteria</taxon>
        <taxon>Bacillati</taxon>
        <taxon>Bacillota</taxon>
        <taxon>Bacilli</taxon>
        <taxon>Bacillales</taxon>
        <taxon>Bacillaceae</taxon>
        <taxon>Virgibacillus</taxon>
    </lineage>
</organism>
<dbReference type="GO" id="GO:0006302">
    <property type="term" value="P:double-strand break repair"/>
    <property type="evidence" value="ECO:0007669"/>
    <property type="project" value="InterPro"/>
</dbReference>
<dbReference type="EMBL" id="JAGSOT010000094">
    <property type="protein sequence ID" value="MBR7798178.1"/>
    <property type="molecule type" value="Genomic_DNA"/>
</dbReference>
<evidence type="ECO:0000256" key="1">
    <source>
        <dbReference type="ARBA" id="ARBA00006930"/>
    </source>
</evidence>
<dbReference type="SUPFAM" id="SSF52540">
    <property type="entry name" value="P-loop containing nucleoside triphosphate hydrolases"/>
    <property type="match status" value="2"/>
</dbReference>
<keyword evidence="4" id="KW-0175">Coiled coil</keyword>
<feature type="coiled-coil region" evidence="4">
    <location>
        <begin position="183"/>
        <end position="210"/>
    </location>
</feature>
<proteinExistence type="inferred from homology"/>
<dbReference type="Pfam" id="PF13558">
    <property type="entry name" value="SbcC_Walker_B"/>
    <property type="match status" value="1"/>
</dbReference>
<dbReference type="InterPro" id="IPR027417">
    <property type="entry name" value="P-loop_NTPase"/>
</dbReference>
<evidence type="ECO:0000313" key="7">
    <source>
        <dbReference type="Proteomes" id="UP000675284"/>
    </source>
</evidence>
<dbReference type="Proteomes" id="UP000675284">
    <property type="component" value="Unassembled WGS sequence"/>
</dbReference>
<reference evidence="6" key="1">
    <citation type="submission" date="2021-04" db="EMBL/GenBank/DDBJ databases">
        <title>Isolation and polyphasic classification of algal microorganism.</title>
        <authorList>
            <person name="Wang S."/>
        </authorList>
    </citation>
    <scope>NUCLEOTIDE SEQUENCE</scope>
    <source>
        <strain evidence="6">720a</strain>
    </source>
</reference>
<dbReference type="PANTHER" id="PTHR32114:SF2">
    <property type="entry name" value="ABC TRANSPORTER ABCH.3"/>
    <property type="match status" value="1"/>
</dbReference>
<comment type="subunit">
    <text evidence="2">Heterodimer of SbcC and SbcD.</text>
</comment>
<evidence type="ECO:0000256" key="4">
    <source>
        <dbReference type="SAM" id="Coils"/>
    </source>
</evidence>
<protein>
    <recommendedName>
        <fullName evidence="3">Nuclease SbcCD subunit C</fullName>
    </recommendedName>
</protein>
<dbReference type="AlphaFoldDB" id="A0A941E1U4"/>
<keyword evidence="7" id="KW-1185">Reference proteome</keyword>
<sequence length="1029" mass="120397">MRPLKLTMTALGPYKDTETIDFTEIEAYRLFVISGNTGAGKTTIFDGICFALYGSASGEDREENMLRSDFADDNVHTAVELLFELGGRIFRILRQLGHVKQGNKTKTGDRYEFYELIDGNEIPCVDRQIVSEINKKIEALIGLTQDQFKQIVMLPQGEFRKLLTSKTDNKEEILRRLFKTEPYKKISERMREKKANAEQAYNKAIQARDQLIKHIEVRLPKRENSFLFQLLESEHYNINQVITGLQEESQFYMERIACDKARYEQAYEAHNNKQAEYHQAKAINDRFNEMQQKKARLSELDNQLTTYQKREKQLDDAERANNLIPYEKQRNDWHKEEEMQQKNLHYAENKLKTANERVKQVQALYKKEEDKKEEREQLRIILEQLKDYLPIVKEMDASNQQLNKLNQQVQDGASELEKLQKLLDVKNQRAEAIHEQIEKLDLTVEQLPDKQQRLQEMRDQVKVLIDYIELTKKHDKLEKESKQKHQEASQAQADYQQIERDWLNNQASILAAHLHDGQACPVCGSIDHPQKAINRDRNVSREHLEKAKQQFQILDTQYRNSFAEWNSVSVQLKERENELNNYSINKRDVTSAKEALVLQGQQLSEEVKQLHHDRKQLAEYKAMYEQALKETKDVEAKVKRTEQYYQEQVASYRTAHAVYQERIQKIPQDVRTLSELEKKIEVKKEQRKELEERWEQIQQKLLQEKEELTKSESDVSHASNQLQETKIRRENANKQFVDALSQASFQTEEVFQQAKLEEDERKQLKHSIEEYNQHRLTLQKQVRDLNRELKDKQQVELTTIEAKLKELKVEYEQALKTWDQSNKYYEEIITLQQNIVEVTEQANNLEKKLATITDLHDVLRGQNHKKISFERYLQIEYLEQIIDAANLRLDRLSNGQFFLSRSDRQESHGRQSGLGLDVFDAYTGQTRDVKSLSGGEKFNAALCLALGMSDVIQSFQGNISIETMFIDEGFGTLDEEALNKAVDTLVGLQQSGRMIGVISHVQELKAMFPAVLEVKKTKEGSSRAKFVVK</sequence>
<evidence type="ECO:0000313" key="6">
    <source>
        <dbReference type="EMBL" id="MBR7798178.1"/>
    </source>
</evidence>
<feature type="coiled-coil region" evidence="4">
    <location>
        <begin position="467"/>
        <end position="501"/>
    </location>
</feature>
<dbReference type="GO" id="GO:0016887">
    <property type="term" value="F:ATP hydrolysis activity"/>
    <property type="evidence" value="ECO:0007669"/>
    <property type="project" value="InterPro"/>
</dbReference>
<evidence type="ECO:0000256" key="2">
    <source>
        <dbReference type="ARBA" id="ARBA00011322"/>
    </source>
</evidence>